<dbReference type="InterPro" id="IPR050093">
    <property type="entry name" value="ABC_SmlMolc_Importer"/>
</dbReference>
<dbReference type="GeneID" id="94364856"/>
<name>A0A2U2CCX7_9RHOB</name>
<dbReference type="PROSITE" id="PS00211">
    <property type="entry name" value="ABC_TRANSPORTER_1"/>
    <property type="match status" value="1"/>
</dbReference>
<dbReference type="Pfam" id="PF00005">
    <property type="entry name" value="ABC_tran"/>
    <property type="match status" value="1"/>
</dbReference>
<protein>
    <submittedName>
        <fullName evidence="5">ABC transporter ATP-binding protein</fullName>
    </submittedName>
</protein>
<dbReference type="Gene3D" id="3.40.50.300">
    <property type="entry name" value="P-loop containing nucleotide triphosphate hydrolases"/>
    <property type="match status" value="1"/>
</dbReference>
<dbReference type="InterPro" id="IPR003439">
    <property type="entry name" value="ABC_transporter-like_ATP-bd"/>
</dbReference>
<accession>A0A2U2CCX7</accession>
<keyword evidence="6" id="KW-1185">Reference proteome</keyword>
<sequence>MSISLCDLQKSFGGKPALAGVSAEIAAGEFFAIVGASGCGKSTLLRLIAGLDEPDAGEIHLGARQVSGRGVHVPPEARKVGFVFQSYALWPHLDVRGNVAFPAESAGLSRAEAARHADRHLATVALSDYATRKPADLSGGQRQRVALARCLAQDAGTILMDEPLANLDPHLRHVMEDELVAFHRQSGATTVYITHDQREAMAVADRMAVMRDGRFLQVGTPGEIYERPQSAAVARFIGQGAVLPVEYRQGRVFLQGRPVSMRGLGGPEGAREALFRPADLVPGAEGLPECLEGRIVSALYRGGHWEAKVSVADDQPPLTLHLPQKVTAGESLSLAVRGGWLLPA</sequence>
<dbReference type="PANTHER" id="PTHR42781">
    <property type="entry name" value="SPERMIDINE/PUTRESCINE IMPORT ATP-BINDING PROTEIN POTA"/>
    <property type="match status" value="1"/>
</dbReference>
<evidence type="ECO:0000256" key="2">
    <source>
        <dbReference type="ARBA" id="ARBA00022741"/>
    </source>
</evidence>
<reference evidence="5 6" key="1">
    <citation type="submission" date="2018-05" db="EMBL/GenBank/DDBJ databases">
        <title>Pararhodobacter marina sp. nov., isolated from deep-sea water of the Indian Ocean.</title>
        <authorList>
            <person name="Lai Q.Sr."/>
            <person name="Liu X."/>
            <person name="Shao Z."/>
        </authorList>
    </citation>
    <scope>NUCLEOTIDE SEQUENCE [LARGE SCALE GENOMIC DNA]</scope>
    <source>
        <strain evidence="5 6">CIC4N-9</strain>
    </source>
</reference>
<dbReference type="FunFam" id="3.40.50.300:FF:000425">
    <property type="entry name" value="Probable ABC transporter, ATP-binding subunit"/>
    <property type="match status" value="1"/>
</dbReference>
<organism evidence="5 6">
    <name type="scientific">Pararhodobacter marinus</name>
    <dbReference type="NCBI Taxonomy" id="2184063"/>
    <lineage>
        <taxon>Bacteria</taxon>
        <taxon>Pseudomonadati</taxon>
        <taxon>Pseudomonadota</taxon>
        <taxon>Alphaproteobacteria</taxon>
        <taxon>Rhodobacterales</taxon>
        <taxon>Paracoccaceae</taxon>
        <taxon>Pararhodobacter</taxon>
    </lineage>
</organism>
<keyword evidence="2" id="KW-0547">Nucleotide-binding</keyword>
<dbReference type="OrthoDB" id="9802264at2"/>
<dbReference type="GO" id="GO:0016887">
    <property type="term" value="F:ATP hydrolysis activity"/>
    <property type="evidence" value="ECO:0007669"/>
    <property type="project" value="InterPro"/>
</dbReference>
<dbReference type="InterPro" id="IPR027417">
    <property type="entry name" value="P-loop_NTPase"/>
</dbReference>
<keyword evidence="1" id="KW-0813">Transport</keyword>
<dbReference type="PROSITE" id="PS50893">
    <property type="entry name" value="ABC_TRANSPORTER_2"/>
    <property type="match status" value="1"/>
</dbReference>
<dbReference type="InterPro" id="IPR017871">
    <property type="entry name" value="ABC_transporter-like_CS"/>
</dbReference>
<dbReference type="RefSeq" id="WP_109532815.1">
    <property type="nucleotide sequence ID" value="NZ_CAXPUO010000018.1"/>
</dbReference>
<dbReference type="SUPFAM" id="SSF52540">
    <property type="entry name" value="P-loop containing nucleoside triphosphate hydrolases"/>
    <property type="match status" value="1"/>
</dbReference>
<evidence type="ECO:0000259" key="4">
    <source>
        <dbReference type="PROSITE" id="PS50893"/>
    </source>
</evidence>
<feature type="domain" description="ABC transporter" evidence="4">
    <location>
        <begin position="3"/>
        <end position="237"/>
    </location>
</feature>
<dbReference type="GO" id="GO:0015697">
    <property type="term" value="P:quaternary ammonium group transport"/>
    <property type="evidence" value="ECO:0007669"/>
    <property type="project" value="UniProtKB-ARBA"/>
</dbReference>
<keyword evidence="3 5" id="KW-0067">ATP-binding</keyword>
<dbReference type="Proteomes" id="UP000244940">
    <property type="component" value="Unassembled WGS sequence"/>
</dbReference>
<evidence type="ECO:0000313" key="5">
    <source>
        <dbReference type="EMBL" id="PWE29702.1"/>
    </source>
</evidence>
<dbReference type="EMBL" id="QEYD01000004">
    <property type="protein sequence ID" value="PWE29702.1"/>
    <property type="molecule type" value="Genomic_DNA"/>
</dbReference>
<dbReference type="InterPro" id="IPR003593">
    <property type="entry name" value="AAA+_ATPase"/>
</dbReference>
<proteinExistence type="predicted"/>
<dbReference type="GO" id="GO:0005524">
    <property type="term" value="F:ATP binding"/>
    <property type="evidence" value="ECO:0007669"/>
    <property type="project" value="UniProtKB-KW"/>
</dbReference>
<comment type="caution">
    <text evidence="5">The sequence shown here is derived from an EMBL/GenBank/DDBJ whole genome shotgun (WGS) entry which is preliminary data.</text>
</comment>
<evidence type="ECO:0000256" key="3">
    <source>
        <dbReference type="ARBA" id="ARBA00022840"/>
    </source>
</evidence>
<dbReference type="PANTHER" id="PTHR42781:SF4">
    <property type="entry name" value="SPERMIDINE_PUTRESCINE IMPORT ATP-BINDING PROTEIN POTA"/>
    <property type="match status" value="1"/>
</dbReference>
<evidence type="ECO:0000256" key="1">
    <source>
        <dbReference type="ARBA" id="ARBA00022448"/>
    </source>
</evidence>
<dbReference type="AlphaFoldDB" id="A0A2U2CCX7"/>
<evidence type="ECO:0000313" key="6">
    <source>
        <dbReference type="Proteomes" id="UP000244940"/>
    </source>
</evidence>
<dbReference type="SMART" id="SM00382">
    <property type="entry name" value="AAA"/>
    <property type="match status" value="1"/>
</dbReference>
<gene>
    <name evidence="5" type="ORF">C4N9_08135</name>
</gene>